<name>A0A1G5RWN9_PSEXY</name>
<dbReference type="GO" id="GO:0015628">
    <property type="term" value="P:protein secretion by the type II secretion system"/>
    <property type="evidence" value="ECO:0007669"/>
    <property type="project" value="TreeGrafter"/>
</dbReference>
<dbReference type="Proteomes" id="UP000199428">
    <property type="component" value="Unassembled WGS sequence"/>
</dbReference>
<dbReference type="RefSeq" id="WP_176757618.1">
    <property type="nucleotide sequence ID" value="NZ_FMWK01000005.1"/>
</dbReference>
<evidence type="ECO:0000256" key="1">
    <source>
        <dbReference type="SAM" id="SignalP"/>
    </source>
</evidence>
<dbReference type="InterPro" id="IPR010994">
    <property type="entry name" value="RuvA_2-like"/>
</dbReference>
<dbReference type="SUPFAM" id="SSF47781">
    <property type="entry name" value="RuvA domain 2-like"/>
    <property type="match status" value="1"/>
</dbReference>
<dbReference type="NCBIfam" id="TIGR00426">
    <property type="entry name" value="competence protein ComEA helix-hairpin-helix repeat region"/>
    <property type="match status" value="1"/>
</dbReference>
<organism evidence="3 4">
    <name type="scientific">Pseudobutyrivibrio xylanivorans</name>
    <dbReference type="NCBI Taxonomy" id="185007"/>
    <lineage>
        <taxon>Bacteria</taxon>
        <taxon>Bacillati</taxon>
        <taxon>Bacillota</taxon>
        <taxon>Clostridia</taxon>
        <taxon>Lachnospirales</taxon>
        <taxon>Lachnospiraceae</taxon>
        <taxon>Pseudobutyrivibrio</taxon>
    </lineage>
</organism>
<keyword evidence="1" id="KW-0732">Signal</keyword>
<proteinExistence type="predicted"/>
<dbReference type="PANTHER" id="PTHR21180">
    <property type="entry name" value="ENDONUCLEASE/EXONUCLEASE/PHOSPHATASE FAMILY DOMAIN-CONTAINING PROTEIN 1"/>
    <property type="match status" value="1"/>
</dbReference>
<protein>
    <submittedName>
        <fullName evidence="3">Competence protein ComEA</fullName>
    </submittedName>
</protein>
<dbReference type="Gene3D" id="1.10.150.310">
    <property type="entry name" value="Tex RuvX-like domain-like"/>
    <property type="match status" value="1"/>
</dbReference>
<evidence type="ECO:0000259" key="2">
    <source>
        <dbReference type="Pfam" id="PF10531"/>
    </source>
</evidence>
<dbReference type="Pfam" id="PF10531">
    <property type="entry name" value="SLBB"/>
    <property type="match status" value="1"/>
</dbReference>
<dbReference type="Gene3D" id="3.10.560.10">
    <property type="entry name" value="Outer membrane lipoprotein wza domain like"/>
    <property type="match status" value="1"/>
</dbReference>
<dbReference type="PANTHER" id="PTHR21180:SF32">
    <property type="entry name" value="ENDONUCLEASE_EXONUCLEASE_PHOSPHATASE FAMILY DOMAIN-CONTAINING PROTEIN 1"/>
    <property type="match status" value="1"/>
</dbReference>
<feature type="signal peptide" evidence="1">
    <location>
        <begin position="1"/>
        <end position="16"/>
    </location>
</feature>
<dbReference type="Pfam" id="PF12836">
    <property type="entry name" value="HHH_3"/>
    <property type="match status" value="1"/>
</dbReference>
<dbReference type="InterPro" id="IPR019554">
    <property type="entry name" value="Soluble_ligand-bd"/>
</dbReference>
<gene>
    <name evidence="3" type="ORF">SAMN02910350_01335</name>
</gene>
<dbReference type="InterPro" id="IPR004509">
    <property type="entry name" value="Competence_ComEA_HhH"/>
</dbReference>
<accession>A0A1G5RWN9</accession>
<evidence type="ECO:0000313" key="4">
    <source>
        <dbReference type="Proteomes" id="UP000199428"/>
    </source>
</evidence>
<dbReference type="EMBL" id="FMWK01000005">
    <property type="protein sequence ID" value="SCZ78524.1"/>
    <property type="molecule type" value="Genomic_DNA"/>
</dbReference>
<dbReference type="GO" id="GO:0015627">
    <property type="term" value="C:type II protein secretion system complex"/>
    <property type="evidence" value="ECO:0007669"/>
    <property type="project" value="TreeGrafter"/>
</dbReference>
<dbReference type="InterPro" id="IPR051675">
    <property type="entry name" value="Endo/Exo/Phosphatase_dom_1"/>
</dbReference>
<feature type="chain" id="PRO_5038704404" evidence="1">
    <location>
        <begin position="17"/>
        <end position="190"/>
    </location>
</feature>
<evidence type="ECO:0000313" key="3">
    <source>
        <dbReference type="EMBL" id="SCZ78524.1"/>
    </source>
</evidence>
<reference evidence="3 4" key="1">
    <citation type="submission" date="2016-10" db="EMBL/GenBank/DDBJ databases">
        <authorList>
            <person name="de Groot N.N."/>
        </authorList>
    </citation>
    <scope>NUCLEOTIDE SEQUENCE [LARGE SCALE GENOMIC DNA]</scope>
    <source>
        <strain evidence="3 4">DSM 10317</strain>
    </source>
</reference>
<dbReference type="AlphaFoldDB" id="A0A1G5RWN9"/>
<sequence>MKKLLILVLCSLLLFAGCGHESYFQSTELVNETEVSEEGASSDLSEVVPQIICVQVAGAVQAPGVYDLPVNSRVYAAIEAAGGLLDSADDSDINQASFLEDGQKIYVYTKEEREALLISEEASEEDGLININTATEAELMTLPGIGQSKASQIISYRNTNGDFTSIEDIKNVSGIGDGIFNQINSLIKIY</sequence>
<dbReference type="PROSITE" id="PS51257">
    <property type="entry name" value="PROKAR_LIPOPROTEIN"/>
    <property type="match status" value="1"/>
</dbReference>
<feature type="domain" description="Soluble ligand binding" evidence="2">
    <location>
        <begin position="54"/>
        <end position="107"/>
    </location>
</feature>